<gene>
    <name evidence="1" type="ORF">BCL57_001852</name>
    <name evidence="2" type="ORF">SAMN04489721_1022</name>
</gene>
<organism evidence="2 3">
    <name type="scientific">Agromyces flavus</name>
    <dbReference type="NCBI Taxonomy" id="589382"/>
    <lineage>
        <taxon>Bacteria</taxon>
        <taxon>Bacillati</taxon>
        <taxon>Actinomycetota</taxon>
        <taxon>Actinomycetes</taxon>
        <taxon>Micrococcales</taxon>
        <taxon>Microbacteriaceae</taxon>
        <taxon>Agromyces</taxon>
    </lineage>
</organism>
<dbReference type="AlphaFoldDB" id="A0A1H1QR57"/>
<proteinExistence type="predicted"/>
<evidence type="ECO:0000313" key="1">
    <source>
        <dbReference type="EMBL" id="MCP2367693.1"/>
    </source>
</evidence>
<evidence type="ECO:0000313" key="4">
    <source>
        <dbReference type="Proteomes" id="UP000893823"/>
    </source>
</evidence>
<keyword evidence="4" id="KW-1185">Reference proteome</keyword>
<evidence type="ECO:0000313" key="3">
    <source>
        <dbReference type="Proteomes" id="UP000199482"/>
    </source>
</evidence>
<sequence>MKSILWFAVGVAAGFAVAHQVNRTAQGREFFAGLDAKARAFGRAVAEGYHAREAELRAAEAPAVEGR</sequence>
<protein>
    <submittedName>
        <fullName evidence="2">Uncharacterized protein</fullName>
    </submittedName>
</protein>
<dbReference type="OrthoDB" id="5121327at2"/>
<evidence type="ECO:0000313" key="2">
    <source>
        <dbReference type="EMBL" id="SDS25827.1"/>
    </source>
</evidence>
<dbReference type="STRING" id="589382.SAMN04489721_1022"/>
<reference evidence="3" key="2">
    <citation type="submission" date="2016-10" db="EMBL/GenBank/DDBJ databases">
        <authorList>
            <person name="Varghese N."/>
            <person name="Submissions S."/>
        </authorList>
    </citation>
    <scope>NUCLEOTIDE SEQUENCE [LARGE SCALE GENOMIC DNA]</scope>
    <source>
        <strain evidence="3">CPCC 202695</strain>
    </source>
</reference>
<dbReference type="Proteomes" id="UP000893823">
    <property type="component" value="Unassembled WGS sequence"/>
</dbReference>
<dbReference type="RefSeq" id="WP_092669805.1">
    <property type="nucleotide sequence ID" value="NZ_BMDN01000003.1"/>
</dbReference>
<dbReference type="EMBL" id="LT629755">
    <property type="protein sequence ID" value="SDS25827.1"/>
    <property type="molecule type" value="Genomic_DNA"/>
</dbReference>
<reference evidence="2" key="1">
    <citation type="submission" date="2016-10" db="EMBL/GenBank/DDBJ databases">
        <authorList>
            <person name="de Groot N.N."/>
        </authorList>
    </citation>
    <scope>NUCLEOTIDE SEQUENCE [LARGE SCALE GENOMIC DNA]</scope>
    <source>
        <strain evidence="2">CPCC 202695</strain>
    </source>
</reference>
<dbReference type="EMBL" id="SODL02000003">
    <property type="protein sequence ID" value="MCP2367693.1"/>
    <property type="molecule type" value="Genomic_DNA"/>
</dbReference>
<reference evidence="1" key="3">
    <citation type="submission" date="2022-06" db="EMBL/GenBank/DDBJ databases">
        <title>Genomic Encyclopedia of Type Strains, Phase III (KMG-III): the genomes of soil and plant-associated and newly described type strains.</title>
        <authorList>
            <person name="Whitman W."/>
        </authorList>
    </citation>
    <scope>NUCLEOTIDE SEQUENCE</scope>
    <source>
        <strain evidence="1">CPCC 202695</strain>
    </source>
</reference>
<name>A0A1H1QR57_9MICO</name>
<dbReference type="Proteomes" id="UP000199482">
    <property type="component" value="Chromosome I"/>
</dbReference>
<accession>A0A1H1QR57</accession>